<gene>
    <name evidence="3" type="ORF">VN93_2640</name>
</gene>
<keyword evidence="1" id="KW-0175">Coiled coil</keyword>
<keyword evidence="2" id="KW-0472">Membrane</keyword>
<evidence type="ECO:0000313" key="4">
    <source>
        <dbReference type="Proteomes" id="UP000034513"/>
    </source>
</evidence>
<dbReference type="Proteomes" id="UP000034513">
    <property type="component" value="Unassembled WGS sequence"/>
</dbReference>
<feature type="transmembrane region" description="Helical" evidence="2">
    <location>
        <begin position="20"/>
        <end position="50"/>
    </location>
</feature>
<reference evidence="3 4" key="1">
    <citation type="submission" date="2015-04" db="EMBL/GenBank/DDBJ databases">
        <title>Evaluation of non-dairy Lactococcus lactis with potential dairy applications reveals extensive phenotype-genotype disparity.</title>
        <authorList>
            <person name="Cavanagh D."/>
            <person name="Casey A."/>
            <person name="Altermann E."/>
            <person name="Cotter P."/>
            <person name="Fitzgerald G.F."/>
            <person name="McAuliffe O."/>
        </authorList>
    </citation>
    <scope>NUCLEOTIDE SEQUENCE [LARGE SCALE GENOMIC DNA]</scope>
    <source>
        <strain evidence="3 4">DPC6856</strain>
    </source>
</reference>
<feature type="transmembrane region" description="Helical" evidence="2">
    <location>
        <begin position="185"/>
        <end position="201"/>
    </location>
</feature>
<keyword evidence="2" id="KW-1133">Transmembrane helix</keyword>
<dbReference type="EMBL" id="LAVW01000162">
    <property type="protein sequence ID" value="KKW69790.1"/>
    <property type="molecule type" value="Genomic_DNA"/>
</dbReference>
<feature type="coiled-coil region" evidence="1">
    <location>
        <begin position="101"/>
        <end position="135"/>
    </location>
</feature>
<feature type="transmembrane region" description="Helical" evidence="2">
    <location>
        <begin position="56"/>
        <end position="77"/>
    </location>
</feature>
<dbReference type="RefSeq" id="WP_046781596.1">
    <property type="nucleotide sequence ID" value="NZ_LAVW01000162.1"/>
</dbReference>
<comment type="caution">
    <text evidence="3">The sequence shown here is derived from an EMBL/GenBank/DDBJ whole genome shotgun (WGS) entry which is preliminary data.</text>
</comment>
<name>A0ABR5ED13_LACLC</name>
<proteinExistence type="predicted"/>
<protein>
    <submittedName>
        <fullName evidence="3">Type VII secretion protein EssC, essC</fullName>
    </submittedName>
</protein>
<accession>A0ABR5ED13</accession>
<evidence type="ECO:0000256" key="2">
    <source>
        <dbReference type="SAM" id="Phobius"/>
    </source>
</evidence>
<keyword evidence="4" id="KW-1185">Reference proteome</keyword>
<keyword evidence="2" id="KW-0812">Transmembrane</keyword>
<feature type="transmembrane region" description="Helical" evidence="2">
    <location>
        <begin position="163"/>
        <end position="179"/>
    </location>
</feature>
<evidence type="ECO:0000256" key="1">
    <source>
        <dbReference type="SAM" id="Coils"/>
    </source>
</evidence>
<sequence length="244" mass="28393">MKNTFLEFIKETWITYLHILAIGIPNFFGCFLSGIALAYLLVLLLLWILTWLLSPLFLLLIIFIIIPIILISLIIYFRNKKSIKSEKYIAISSEKDEKSYEKTHKEYLEKLNKQYDSLKKRGKATETTLEDLINNISEDHSELYLRLYLHDFKAKKDIYSDEKAFGFAGIFLALVALFSDLKLPWYWGVVVMIMLLGYIFTRPLSPNVKKYSNAVFLLEEALKIKKSNPESQPKVEDCSEGKIE</sequence>
<organism evidence="3 4">
    <name type="scientific">Lactococcus lactis subsp. cremoris</name>
    <name type="common">Streptococcus cremoris</name>
    <dbReference type="NCBI Taxonomy" id="1359"/>
    <lineage>
        <taxon>Bacteria</taxon>
        <taxon>Bacillati</taxon>
        <taxon>Bacillota</taxon>
        <taxon>Bacilli</taxon>
        <taxon>Lactobacillales</taxon>
        <taxon>Streptococcaceae</taxon>
        <taxon>Lactococcus</taxon>
    </lineage>
</organism>
<evidence type="ECO:0000313" key="3">
    <source>
        <dbReference type="EMBL" id="KKW69790.1"/>
    </source>
</evidence>